<sequence>MSQDLQQRVSPNMSPKILLIDSYEIFLNGTVKILRSYYPNAKIYAATTVESALHQIAIIKPELVITDICVAQNVGEATQINNGIQLLKELLTNNPQINILVQSTYINTLVRIKSLIDNHSSGFVVADKSLSSKEILNRVRWALLGETHTKDIKAINSGLELKPEWLRLLNLAFEEGYQDKAIAAHICVSERMVRHYWYKLQEVLDMNIEELRHQGKNLRVITHIRAREEGFID</sequence>
<evidence type="ECO:0000256" key="1">
    <source>
        <dbReference type="PROSITE-ProRule" id="PRU00169"/>
    </source>
</evidence>
<dbReference type="SUPFAM" id="SSF52172">
    <property type="entry name" value="CheY-like"/>
    <property type="match status" value="1"/>
</dbReference>
<feature type="domain" description="Response regulatory" evidence="2">
    <location>
        <begin position="16"/>
        <end position="143"/>
    </location>
</feature>
<evidence type="ECO:0000313" key="4">
    <source>
        <dbReference type="Proteomes" id="UP000218418"/>
    </source>
</evidence>
<proteinExistence type="predicted"/>
<name>A0A1Z4LLZ2_9CYAN</name>
<dbReference type="Proteomes" id="UP000218418">
    <property type="component" value="Chromosome"/>
</dbReference>
<evidence type="ECO:0000259" key="2">
    <source>
        <dbReference type="PROSITE" id="PS50110"/>
    </source>
</evidence>
<dbReference type="PROSITE" id="PS50110">
    <property type="entry name" value="RESPONSE_REGULATORY"/>
    <property type="match status" value="1"/>
</dbReference>
<dbReference type="OrthoDB" id="495017at2"/>
<dbReference type="Gene3D" id="3.40.50.2300">
    <property type="match status" value="1"/>
</dbReference>
<reference evidence="3 4" key="1">
    <citation type="submission" date="2017-06" db="EMBL/GenBank/DDBJ databases">
        <title>Genome sequencing of cyanobaciteial culture collection at National Institute for Environmental Studies (NIES).</title>
        <authorList>
            <person name="Hirose Y."/>
            <person name="Shimura Y."/>
            <person name="Fujisawa T."/>
            <person name="Nakamura Y."/>
            <person name="Kawachi M."/>
        </authorList>
    </citation>
    <scope>NUCLEOTIDE SEQUENCE [LARGE SCALE GENOMIC DNA]</scope>
    <source>
        <strain evidence="3 4">NIES-267</strain>
    </source>
</reference>
<accession>A0A1Z4LLZ2</accession>
<dbReference type="AlphaFoldDB" id="A0A1Z4LLZ2"/>
<feature type="modified residue" description="4-aspartylphosphate" evidence="1">
    <location>
        <position position="67"/>
    </location>
</feature>
<keyword evidence="4" id="KW-1185">Reference proteome</keyword>
<evidence type="ECO:0000313" key="3">
    <source>
        <dbReference type="EMBL" id="BAY82250.1"/>
    </source>
</evidence>
<protein>
    <submittedName>
        <fullName evidence="3">Response regulator receiver domain protein</fullName>
    </submittedName>
</protein>
<dbReference type="InterPro" id="IPR011006">
    <property type="entry name" value="CheY-like_superfamily"/>
</dbReference>
<organism evidence="3 4">
    <name type="scientific">Calothrix parasitica NIES-267</name>
    <dbReference type="NCBI Taxonomy" id="1973488"/>
    <lineage>
        <taxon>Bacteria</taxon>
        <taxon>Bacillati</taxon>
        <taxon>Cyanobacteriota</taxon>
        <taxon>Cyanophyceae</taxon>
        <taxon>Nostocales</taxon>
        <taxon>Calotrichaceae</taxon>
        <taxon>Calothrix</taxon>
    </lineage>
</organism>
<dbReference type="InterPro" id="IPR001789">
    <property type="entry name" value="Sig_transdc_resp-reg_receiver"/>
</dbReference>
<dbReference type="GO" id="GO:0000160">
    <property type="term" value="P:phosphorelay signal transduction system"/>
    <property type="evidence" value="ECO:0007669"/>
    <property type="project" value="InterPro"/>
</dbReference>
<keyword evidence="1" id="KW-0597">Phosphoprotein</keyword>
<gene>
    <name evidence="3" type="ORF">NIES267_17290</name>
</gene>
<dbReference type="EMBL" id="AP018227">
    <property type="protein sequence ID" value="BAY82250.1"/>
    <property type="molecule type" value="Genomic_DNA"/>
</dbReference>